<dbReference type="AlphaFoldDB" id="A0A915KEH5"/>
<evidence type="ECO:0000256" key="1">
    <source>
        <dbReference type="SAM" id="MobiDB-lite"/>
    </source>
</evidence>
<sequence>MTENQKTLAEKQTVWVFWVTTFPHNDDQQADAFYKWSFHVLCINRRICCFTYLFILYIRPIVESKGPKAQAPACEPQALEDPLGDPESKKAAPRGDTRLPSKITAFKGSVSKVVASAFVDDCCATVPLAVMPPIVDPPLPTAANANGDERLDDGGVVDALVRLLGRLIC</sequence>
<feature type="region of interest" description="Disordered" evidence="1">
    <location>
        <begin position="72"/>
        <end position="96"/>
    </location>
</feature>
<reference evidence="3" key="1">
    <citation type="submission" date="2022-11" db="UniProtKB">
        <authorList>
            <consortium name="WormBaseParasite"/>
        </authorList>
    </citation>
    <scope>IDENTIFICATION</scope>
</reference>
<proteinExistence type="predicted"/>
<organism evidence="2 3">
    <name type="scientific">Romanomermis culicivorax</name>
    <name type="common">Nematode worm</name>
    <dbReference type="NCBI Taxonomy" id="13658"/>
    <lineage>
        <taxon>Eukaryota</taxon>
        <taxon>Metazoa</taxon>
        <taxon>Ecdysozoa</taxon>
        <taxon>Nematoda</taxon>
        <taxon>Enoplea</taxon>
        <taxon>Dorylaimia</taxon>
        <taxon>Mermithida</taxon>
        <taxon>Mermithoidea</taxon>
        <taxon>Mermithidae</taxon>
        <taxon>Romanomermis</taxon>
    </lineage>
</organism>
<evidence type="ECO:0000313" key="3">
    <source>
        <dbReference type="WBParaSite" id="nRc.2.0.1.t37203-RA"/>
    </source>
</evidence>
<protein>
    <submittedName>
        <fullName evidence="3">Uncharacterized protein</fullName>
    </submittedName>
</protein>
<feature type="compositionally biased region" description="Basic and acidic residues" evidence="1">
    <location>
        <begin position="86"/>
        <end position="96"/>
    </location>
</feature>
<evidence type="ECO:0000313" key="2">
    <source>
        <dbReference type="Proteomes" id="UP000887565"/>
    </source>
</evidence>
<dbReference type="WBParaSite" id="nRc.2.0.1.t37203-RA">
    <property type="protein sequence ID" value="nRc.2.0.1.t37203-RA"/>
    <property type="gene ID" value="nRc.2.0.1.g37203"/>
</dbReference>
<name>A0A915KEH5_ROMCU</name>
<keyword evidence="2" id="KW-1185">Reference proteome</keyword>
<accession>A0A915KEH5</accession>
<dbReference type="Proteomes" id="UP000887565">
    <property type="component" value="Unplaced"/>
</dbReference>